<accession>A0A381R3M1</accession>
<reference evidence="1" key="1">
    <citation type="submission" date="2018-05" db="EMBL/GenBank/DDBJ databases">
        <authorList>
            <person name="Lanie J.A."/>
            <person name="Ng W.-L."/>
            <person name="Kazmierczak K.M."/>
            <person name="Andrzejewski T.M."/>
            <person name="Davidsen T.M."/>
            <person name="Wayne K.J."/>
            <person name="Tettelin H."/>
            <person name="Glass J.I."/>
            <person name="Rusch D."/>
            <person name="Podicherti R."/>
            <person name="Tsui H.-C.T."/>
            <person name="Winkler M.E."/>
        </authorList>
    </citation>
    <scope>NUCLEOTIDE SEQUENCE</scope>
</reference>
<organism evidence="1">
    <name type="scientific">marine metagenome</name>
    <dbReference type="NCBI Taxonomy" id="408172"/>
    <lineage>
        <taxon>unclassified sequences</taxon>
        <taxon>metagenomes</taxon>
        <taxon>ecological metagenomes</taxon>
    </lineage>
</organism>
<name>A0A381R3M1_9ZZZZ</name>
<protein>
    <submittedName>
        <fullName evidence="1">Uncharacterized protein</fullName>
    </submittedName>
</protein>
<feature type="non-terminal residue" evidence="1">
    <location>
        <position position="30"/>
    </location>
</feature>
<proteinExistence type="predicted"/>
<gene>
    <name evidence="1" type="ORF">METZ01_LOCUS38273</name>
</gene>
<dbReference type="EMBL" id="UINC01001635">
    <property type="protein sequence ID" value="SUZ85419.1"/>
    <property type="molecule type" value="Genomic_DNA"/>
</dbReference>
<dbReference type="AlphaFoldDB" id="A0A381R3M1"/>
<evidence type="ECO:0000313" key="1">
    <source>
        <dbReference type="EMBL" id="SUZ85419.1"/>
    </source>
</evidence>
<sequence length="30" mass="3051">MRDALRLAAVLTMLPISLVGSTASGSPPPQ</sequence>